<organism evidence="2 3">
    <name type="scientific">Pinctada imbricata</name>
    <name type="common">Atlantic pearl-oyster</name>
    <name type="synonym">Pinctada martensii</name>
    <dbReference type="NCBI Taxonomy" id="66713"/>
    <lineage>
        <taxon>Eukaryota</taxon>
        <taxon>Metazoa</taxon>
        <taxon>Spiralia</taxon>
        <taxon>Lophotrochozoa</taxon>
        <taxon>Mollusca</taxon>
        <taxon>Bivalvia</taxon>
        <taxon>Autobranchia</taxon>
        <taxon>Pteriomorphia</taxon>
        <taxon>Pterioida</taxon>
        <taxon>Pterioidea</taxon>
        <taxon>Pteriidae</taxon>
        <taxon>Pinctada</taxon>
    </lineage>
</organism>
<dbReference type="InterPro" id="IPR029063">
    <property type="entry name" value="SAM-dependent_MTases_sf"/>
</dbReference>
<dbReference type="AlphaFoldDB" id="A0AA88XJ30"/>
<feature type="domain" description="Methyltransferase FkbM" evidence="1">
    <location>
        <begin position="64"/>
        <end position="239"/>
    </location>
</feature>
<evidence type="ECO:0000259" key="1">
    <source>
        <dbReference type="Pfam" id="PF05050"/>
    </source>
</evidence>
<dbReference type="EMBL" id="VSWD01000012">
    <property type="protein sequence ID" value="KAK3086138.1"/>
    <property type="molecule type" value="Genomic_DNA"/>
</dbReference>
<comment type="caution">
    <text evidence="2">The sequence shown here is derived from an EMBL/GenBank/DDBJ whole genome shotgun (WGS) entry which is preliminary data.</text>
</comment>
<dbReference type="Gene3D" id="3.40.50.150">
    <property type="entry name" value="Vaccinia Virus protein VP39"/>
    <property type="match status" value="1"/>
</dbReference>
<dbReference type="Pfam" id="PF05050">
    <property type="entry name" value="Methyltransf_21"/>
    <property type="match status" value="1"/>
</dbReference>
<dbReference type="NCBIfam" id="TIGR01444">
    <property type="entry name" value="fkbM_fam"/>
    <property type="match status" value="1"/>
</dbReference>
<proteinExistence type="predicted"/>
<gene>
    <name evidence="2" type="ORF">FSP39_014107</name>
</gene>
<keyword evidence="3" id="KW-1185">Reference proteome</keyword>
<evidence type="ECO:0000313" key="2">
    <source>
        <dbReference type="EMBL" id="KAK3086138.1"/>
    </source>
</evidence>
<dbReference type="Proteomes" id="UP001186944">
    <property type="component" value="Unassembled WGS sequence"/>
</dbReference>
<name>A0AA88XJ30_PINIB</name>
<protein>
    <recommendedName>
        <fullName evidence="1">Methyltransferase FkbM domain-containing protein</fullName>
    </recommendedName>
</protein>
<dbReference type="SUPFAM" id="SSF53335">
    <property type="entry name" value="S-adenosyl-L-methionine-dependent methyltransferases"/>
    <property type="match status" value="1"/>
</dbReference>
<dbReference type="PANTHER" id="PTHR34203">
    <property type="entry name" value="METHYLTRANSFERASE, FKBM FAMILY PROTEIN"/>
    <property type="match status" value="1"/>
</dbReference>
<dbReference type="PANTHER" id="PTHR34203:SF15">
    <property type="entry name" value="SLL1173 PROTEIN"/>
    <property type="match status" value="1"/>
</dbReference>
<dbReference type="InterPro" id="IPR006342">
    <property type="entry name" value="FkbM_mtfrase"/>
</dbReference>
<accession>A0AA88XJ30</accession>
<dbReference type="InterPro" id="IPR052514">
    <property type="entry name" value="SAM-dependent_MTase"/>
</dbReference>
<sequence>MIDKPLFQSLTFHSKAVGNFPIYVHDTKADSVSTEIRLSGTFEPGSFATIAQILGEDPEINVIDVGTNIGVLSVQFAKMGRKVISLEAAIQNIQHYCATLRKNKLQDKVTVIHNAVMDDHEPVKFILGKGGEFGVSFVDGPGYTENKLAVSKVKKFDLEHPVIIKSLTLDDLLTLPNINLFKKVFLKLDTEGLEDKVLLGAKKLFKELDVKGIFMEWRFHKTNADSRRRLLEFMEEHNFAPYNLRGKQRVLLEIAKLAPHDILWLPK</sequence>
<evidence type="ECO:0000313" key="3">
    <source>
        <dbReference type="Proteomes" id="UP001186944"/>
    </source>
</evidence>
<reference evidence="2" key="1">
    <citation type="submission" date="2019-08" db="EMBL/GenBank/DDBJ databases">
        <title>The improved chromosome-level genome for the pearl oyster Pinctada fucata martensii using PacBio sequencing and Hi-C.</title>
        <authorList>
            <person name="Zheng Z."/>
        </authorList>
    </citation>
    <scope>NUCLEOTIDE SEQUENCE</scope>
    <source>
        <strain evidence="2">ZZ-2019</strain>
        <tissue evidence="2">Adductor muscle</tissue>
    </source>
</reference>